<name>A0A0L6USK2_9BASI</name>
<reference evidence="1 2" key="1">
    <citation type="submission" date="2015-08" db="EMBL/GenBank/DDBJ databases">
        <title>Next Generation Sequencing and Analysis of the Genome of Puccinia sorghi L Schw, the Causal Agent of Maize Common Rust.</title>
        <authorList>
            <person name="Rochi L."/>
            <person name="Burguener G."/>
            <person name="Darino M."/>
            <person name="Turjanski A."/>
            <person name="Kreff E."/>
            <person name="Dieguez M.J."/>
            <person name="Sacco F."/>
        </authorList>
    </citation>
    <scope>NUCLEOTIDE SEQUENCE [LARGE SCALE GENOMIC DNA]</scope>
    <source>
        <strain evidence="1 2">RO10H11247</strain>
    </source>
</reference>
<evidence type="ECO:0000313" key="2">
    <source>
        <dbReference type="Proteomes" id="UP000037035"/>
    </source>
</evidence>
<sequence length="175" mass="18936">MSTAWRQVKTLDEKMTMASEAAAQLDLLAQLPDTHHSTPYRPLSSNRLGVATPVPSHSVKDSNAMEIDAIQSAPRSILDSSRIICRSKNLCFRCLRPIVPGSHVGSLNCPNPPISMDQRKIFVDKARQTRSTQVAAIASTAETQSPSSTLAFQSASFPTDDSPTVGEEICGFSSY</sequence>
<accession>A0A0L6USK2</accession>
<evidence type="ECO:0000313" key="1">
    <source>
        <dbReference type="EMBL" id="KNZ51222.1"/>
    </source>
</evidence>
<dbReference type="Proteomes" id="UP000037035">
    <property type="component" value="Unassembled WGS sequence"/>
</dbReference>
<gene>
    <name evidence="1" type="ORF">VP01_403g1</name>
</gene>
<organism evidence="1 2">
    <name type="scientific">Puccinia sorghi</name>
    <dbReference type="NCBI Taxonomy" id="27349"/>
    <lineage>
        <taxon>Eukaryota</taxon>
        <taxon>Fungi</taxon>
        <taxon>Dikarya</taxon>
        <taxon>Basidiomycota</taxon>
        <taxon>Pucciniomycotina</taxon>
        <taxon>Pucciniomycetes</taxon>
        <taxon>Pucciniales</taxon>
        <taxon>Pucciniaceae</taxon>
        <taxon>Puccinia</taxon>
    </lineage>
</organism>
<comment type="caution">
    <text evidence="1">The sequence shown here is derived from an EMBL/GenBank/DDBJ whole genome shotgun (WGS) entry which is preliminary data.</text>
</comment>
<dbReference type="VEuPathDB" id="FungiDB:VP01_403g1"/>
<dbReference type="OrthoDB" id="10585518at2759"/>
<dbReference type="EMBL" id="LAVV01009102">
    <property type="protein sequence ID" value="KNZ51222.1"/>
    <property type="molecule type" value="Genomic_DNA"/>
</dbReference>
<keyword evidence="2" id="KW-1185">Reference proteome</keyword>
<proteinExistence type="predicted"/>
<protein>
    <submittedName>
        <fullName evidence="1">Uncharacterized protein</fullName>
    </submittedName>
</protein>
<dbReference type="AlphaFoldDB" id="A0A0L6USK2"/>